<keyword evidence="3" id="KW-0694">RNA-binding</keyword>
<evidence type="ECO:0000313" key="5">
    <source>
        <dbReference type="Proteomes" id="UP000595197"/>
    </source>
</evidence>
<evidence type="ECO:0000256" key="3">
    <source>
        <dbReference type="ARBA" id="ARBA00022884"/>
    </source>
</evidence>
<dbReference type="RefSeq" id="WP_201074290.1">
    <property type="nucleotide sequence ID" value="NZ_CP067420.1"/>
</dbReference>
<dbReference type="InterPro" id="IPR009967">
    <property type="entry name" value="Flagellum_FlbT"/>
</dbReference>
<dbReference type="Pfam" id="PF07378">
    <property type="entry name" value="FlbT"/>
    <property type="match status" value="1"/>
</dbReference>
<evidence type="ECO:0000256" key="1">
    <source>
        <dbReference type="ARBA" id="ARBA00022491"/>
    </source>
</evidence>
<accession>A0ABX7B3D3</accession>
<protein>
    <submittedName>
        <fullName evidence="4">Flagellar biosynthesis repressor FlbT</fullName>
    </submittedName>
</protein>
<keyword evidence="4" id="KW-0969">Cilium</keyword>
<keyword evidence="1" id="KW-0678">Repressor</keyword>
<dbReference type="EMBL" id="CP067420">
    <property type="protein sequence ID" value="QQP88839.1"/>
    <property type="molecule type" value="Genomic_DNA"/>
</dbReference>
<evidence type="ECO:0000313" key="4">
    <source>
        <dbReference type="EMBL" id="QQP88839.1"/>
    </source>
</evidence>
<organism evidence="4 5">
    <name type="scientific">Skermanella cutis</name>
    <dbReference type="NCBI Taxonomy" id="2775420"/>
    <lineage>
        <taxon>Bacteria</taxon>
        <taxon>Pseudomonadati</taxon>
        <taxon>Pseudomonadota</taxon>
        <taxon>Alphaproteobacteria</taxon>
        <taxon>Rhodospirillales</taxon>
        <taxon>Azospirillaceae</taxon>
        <taxon>Skermanella</taxon>
    </lineage>
</organism>
<keyword evidence="5" id="KW-1185">Reference proteome</keyword>
<name>A0ABX7B3D3_9PROT</name>
<keyword evidence="4" id="KW-0966">Cell projection</keyword>
<keyword evidence="2" id="KW-1005">Bacterial flagellum biogenesis</keyword>
<reference evidence="4" key="1">
    <citation type="submission" date="2021-02" db="EMBL/GenBank/DDBJ databases">
        <title>Skermanella TT6 skin isolate.</title>
        <authorList>
            <person name="Lee K."/>
            <person name="Ganzorig M."/>
        </authorList>
    </citation>
    <scope>NUCLEOTIDE SEQUENCE</scope>
    <source>
        <strain evidence="4">TT6</strain>
    </source>
</reference>
<sequence>MSLKIRLAPEERIVVNGALIQADGRCTLIFLNNVSFLTEKHIMPPQSASTPARRIYFMIQNSYMATDQERPPLLETLEGFVDDFHEATTVPAIKETLESIRSLVQRGEYYQALKLADAVMKHEDRFLDQPSWQDAKRA</sequence>
<gene>
    <name evidence="4" type="ORF">IGS68_22945</name>
</gene>
<proteinExistence type="predicted"/>
<keyword evidence="4" id="KW-0282">Flagellum</keyword>
<dbReference type="Proteomes" id="UP000595197">
    <property type="component" value="Chromosome"/>
</dbReference>
<evidence type="ECO:0000256" key="2">
    <source>
        <dbReference type="ARBA" id="ARBA00022795"/>
    </source>
</evidence>